<dbReference type="Proteomes" id="UP000033140">
    <property type="component" value="Unassembled WGS sequence"/>
</dbReference>
<dbReference type="PRINTS" id="PR00412">
    <property type="entry name" value="EPOXHYDRLASE"/>
</dbReference>
<proteinExistence type="predicted"/>
<protein>
    <recommendedName>
        <fullName evidence="3">AB hydrolase-1 domain-containing protein</fullName>
    </recommendedName>
</protein>
<evidence type="ECO:0000313" key="5">
    <source>
        <dbReference type="Proteomes" id="UP000033140"/>
    </source>
</evidence>
<dbReference type="InterPro" id="IPR000073">
    <property type="entry name" value="AB_hydrolase_1"/>
</dbReference>
<feature type="region of interest" description="Disordered" evidence="1">
    <location>
        <begin position="483"/>
        <end position="503"/>
    </location>
</feature>
<evidence type="ECO:0000256" key="1">
    <source>
        <dbReference type="SAM" id="MobiDB-lite"/>
    </source>
</evidence>
<dbReference type="InterPro" id="IPR000639">
    <property type="entry name" value="Epox_hydrolase-like"/>
</dbReference>
<dbReference type="InterPro" id="IPR029058">
    <property type="entry name" value="AB_hydrolase_fold"/>
</dbReference>
<keyword evidence="5" id="KW-1185">Reference proteome</keyword>
<dbReference type="STRING" id="698492.A0A0E9NM37"/>
<keyword evidence="2" id="KW-0472">Membrane</keyword>
<keyword evidence="2" id="KW-0812">Transmembrane</keyword>
<keyword evidence="2" id="KW-1133">Transmembrane helix</keyword>
<feature type="compositionally biased region" description="Basic and acidic residues" evidence="1">
    <location>
        <begin position="483"/>
        <end position="492"/>
    </location>
</feature>
<dbReference type="Gene3D" id="3.40.50.1820">
    <property type="entry name" value="alpha/beta hydrolase"/>
    <property type="match status" value="1"/>
</dbReference>
<feature type="domain" description="AB hydrolase-1" evidence="3">
    <location>
        <begin position="149"/>
        <end position="239"/>
    </location>
</feature>
<name>A0A0E9NM37_SAICN</name>
<organism evidence="4 5">
    <name type="scientific">Saitoella complicata (strain BCRC 22490 / CBS 7301 / JCM 7358 / NBRC 10748 / NRRL Y-17804)</name>
    <dbReference type="NCBI Taxonomy" id="698492"/>
    <lineage>
        <taxon>Eukaryota</taxon>
        <taxon>Fungi</taxon>
        <taxon>Dikarya</taxon>
        <taxon>Ascomycota</taxon>
        <taxon>Taphrinomycotina</taxon>
        <taxon>Taphrinomycotina incertae sedis</taxon>
        <taxon>Saitoella</taxon>
    </lineage>
</organism>
<feature type="transmembrane region" description="Helical" evidence="2">
    <location>
        <begin position="55"/>
        <end position="76"/>
    </location>
</feature>
<dbReference type="EMBL" id="BACD03000036">
    <property type="protein sequence ID" value="GAO50766.1"/>
    <property type="molecule type" value="Genomic_DNA"/>
</dbReference>
<evidence type="ECO:0000313" key="4">
    <source>
        <dbReference type="EMBL" id="GAO50766.1"/>
    </source>
</evidence>
<reference evidence="4 5" key="1">
    <citation type="journal article" date="2011" name="J. Gen. Appl. Microbiol.">
        <title>Draft genome sequencing of the enigmatic yeast Saitoella complicata.</title>
        <authorList>
            <person name="Nishida H."/>
            <person name="Hamamoto M."/>
            <person name="Sugiyama J."/>
        </authorList>
    </citation>
    <scope>NUCLEOTIDE SEQUENCE [LARGE SCALE GENOMIC DNA]</scope>
    <source>
        <strain evidence="4 5">NRRL Y-17804</strain>
    </source>
</reference>
<evidence type="ECO:0000259" key="3">
    <source>
        <dbReference type="Pfam" id="PF00561"/>
    </source>
</evidence>
<accession>A0A0E9NM37</accession>
<gene>
    <name evidence="4" type="ORF">G7K_4887-t1</name>
</gene>
<dbReference type="SUPFAM" id="SSF53474">
    <property type="entry name" value="alpha/beta-Hydrolases"/>
    <property type="match status" value="1"/>
</dbReference>
<reference evidence="4 5" key="2">
    <citation type="journal article" date="2014" name="J. Gen. Appl. Microbiol.">
        <title>The early diverging ascomycetous budding yeast Saitoella complicata has three histone deacetylases belonging to the Clr6, Hos2, and Rpd3 lineages.</title>
        <authorList>
            <person name="Nishida H."/>
            <person name="Matsumoto T."/>
            <person name="Kondo S."/>
            <person name="Hamamoto M."/>
            <person name="Yoshikawa H."/>
        </authorList>
    </citation>
    <scope>NUCLEOTIDE SEQUENCE [LARGE SCALE GENOMIC DNA]</scope>
    <source>
        <strain evidence="4 5">NRRL Y-17804</strain>
    </source>
</reference>
<sequence length="554" mass="62827">MTSKPPSQPPIASFSSLIDPFTQLTFHLIRFFAAWTVVRYVCAAVYFWPYAVVQLFTVLPTVLVRLPLLVFPPWLIARTDAANARRARLAGEQLRGTFEFDKTERLEGEVLPPYDKWQEPYVEYISVCGLDVCYIHRLPSPPAPPSGKVVVLVHGNPSWSWMWRSTIPFLASQGHEVLALDFSGHGRSDKPINPAQLTFELHMRTLHELLSLPFLANKETMIAAHDWGGAITLLTLAHPALPSPLTSPPSLFLLNTFFPPRTTPLLLNGSDISYNGYALYLLWYLSTGILGPLLPESFVMRFMSPTISAVNVSGYGAPYLNRRHKAGVGVFAHMIPWMVDGVYKARKGWVWRLVEGLVPESWMDNFHKQARLREMDLQLRNVYSSPKTSPTNKHKIVFGRDDPLLADFKDILTHTLEKGSESKGSVWVKRAGHYPLEDKSADLNGLLAEFVDEEGWRKRGMGSRRGIRELNQRETGIRGARRRIDNDGERVGHSKSRLQPESDEDAMQINRGMNTQTKKKERKTQGIRAMMPQPSRNVHSPFFCRCRTRCKLLS</sequence>
<evidence type="ECO:0000256" key="2">
    <source>
        <dbReference type="SAM" id="Phobius"/>
    </source>
</evidence>
<dbReference type="PANTHER" id="PTHR43689:SF28">
    <property type="entry name" value="HALOALKANE DEHALOGENASE FAMILY PROTEIN (AFU_ORTHOLOGUE AFUA_8G01700)"/>
    <property type="match status" value="1"/>
</dbReference>
<dbReference type="PANTHER" id="PTHR43689">
    <property type="entry name" value="HYDROLASE"/>
    <property type="match status" value="1"/>
</dbReference>
<comment type="caution">
    <text evidence="4">The sequence shown here is derived from an EMBL/GenBank/DDBJ whole genome shotgun (WGS) entry which is preliminary data.</text>
</comment>
<feature type="transmembrane region" description="Helical" evidence="2">
    <location>
        <begin position="28"/>
        <end position="49"/>
    </location>
</feature>
<dbReference type="AlphaFoldDB" id="A0A0E9NM37"/>
<dbReference type="Pfam" id="PF00561">
    <property type="entry name" value="Abhydrolase_1"/>
    <property type="match status" value="1"/>
</dbReference>
<reference evidence="4 5" key="3">
    <citation type="journal article" date="2015" name="Genome Announc.">
        <title>Draft Genome Sequence of the Archiascomycetous Yeast Saitoella complicata.</title>
        <authorList>
            <person name="Yamauchi K."/>
            <person name="Kondo S."/>
            <person name="Hamamoto M."/>
            <person name="Takahashi Y."/>
            <person name="Ogura Y."/>
            <person name="Hayashi T."/>
            <person name="Nishida H."/>
        </authorList>
    </citation>
    <scope>NUCLEOTIDE SEQUENCE [LARGE SCALE GENOMIC DNA]</scope>
    <source>
        <strain evidence="4 5">NRRL Y-17804</strain>
    </source>
</reference>
<dbReference type="GO" id="GO:0003824">
    <property type="term" value="F:catalytic activity"/>
    <property type="evidence" value="ECO:0007669"/>
    <property type="project" value="InterPro"/>
</dbReference>